<dbReference type="AlphaFoldDB" id="A0A8H4KN62"/>
<comment type="caution">
    <text evidence="2">The sequence shown here is derived from an EMBL/GenBank/DDBJ whole genome shotgun (WGS) entry which is preliminary data.</text>
</comment>
<dbReference type="EMBL" id="JAADJG010000189">
    <property type="protein sequence ID" value="KAF4452364.1"/>
    <property type="molecule type" value="Genomic_DNA"/>
</dbReference>
<evidence type="ECO:0000259" key="1">
    <source>
        <dbReference type="PROSITE" id="PS50181"/>
    </source>
</evidence>
<dbReference type="SUPFAM" id="SSF81383">
    <property type="entry name" value="F-box domain"/>
    <property type="match status" value="1"/>
</dbReference>
<accession>A0A8H4KN62</accession>
<dbReference type="InterPro" id="IPR036047">
    <property type="entry name" value="F-box-like_dom_sf"/>
</dbReference>
<gene>
    <name evidence="2" type="ORF">F53441_4773</name>
</gene>
<reference evidence="2" key="1">
    <citation type="submission" date="2020-01" db="EMBL/GenBank/DDBJ databases">
        <title>Identification and distribution of gene clusters putatively required for synthesis of sphingolipid metabolism inhibitors in phylogenetically diverse species of the filamentous fungus Fusarium.</title>
        <authorList>
            <person name="Kim H.-S."/>
            <person name="Busman M."/>
            <person name="Brown D.W."/>
            <person name="Divon H."/>
            <person name="Uhlig S."/>
            <person name="Proctor R.H."/>
        </authorList>
    </citation>
    <scope>NUCLEOTIDE SEQUENCE</scope>
    <source>
        <strain evidence="2">NRRL 53441</strain>
    </source>
</reference>
<evidence type="ECO:0000313" key="2">
    <source>
        <dbReference type="EMBL" id="KAF4452364.1"/>
    </source>
</evidence>
<name>A0A8H4KN62_9HYPO</name>
<organism evidence="2 3">
    <name type="scientific">Fusarium austroafricanum</name>
    <dbReference type="NCBI Taxonomy" id="2364996"/>
    <lineage>
        <taxon>Eukaryota</taxon>
        <taxon>Fungi</taxon>
        <taxon>Dikarya</taxon>
        <taxon>Ascomycota</taxon>
        <taxon>Pezizomycotina</taxon>
        <taxon>Sordariomycetes</taxon>
        <taxon>Hypocreomycetidae</taxon>
        <taxon>Hypocreales</taxon>
        <taxon>Nectriaceae</taxon>
        <taxon>Fusarium</taxon>
        <taxon>Fusarium concolor species complex</taxon>
    </lineage>
</organism>
<protein>
    <recommendedName>
        <fullName evidence="1">F-box domain-containing protein</fullName>
    </recommendedName>
</protein>
<dbReference type="PROSITE" id="PS50181">
    <property type="entry name" value="FBOX"/>
    <property type="match status" value="1"/>
</dbReference>
<dbReference type="OrthoDB" id="40579at2759"/>
<dbReference type="Proteomes" id="UP000605986">
    <property type="component" value="Unassembled WGS sequence"/>
</dbReference>
<sequence>MDTTNRELLFSPQMGPVLLKSHIMGYSEIYCHICGVSFNINRGRTDEEPRSAAWGDRCDFVSGFARGNCPDKGGCFFVQRDLNGDQSTLASSELNKKCIPLIESDDSSDDSQGNISDVSSANSDFDWDYIPEDWEHIASPECGQSSAYNGHHISVEAMRGCTTLQCLVRKSENWKPAPDDEQFEIQGHFFLSGLSDHMPSRDICEPVVFPERHSEKYPRAENCLWGPEGAETYAMPFHPTCLEVFKRASLYRYGVVDLECLTQWWVLELTYDDFHAFPRYEGVSNAQEQYWQHNLGDEFLAANPCFVPGLEPLLSSTQQHEHIHSEFIPTGVVSGTVPADLFSLLPGEIRLMILTQLSFKDIAKLRLASRTFMQLPTSLFYQLTMRDTPWLYEAWSSLPLSFWATTTQSEEERKQELVDIRVKELRQAIQSPEMVNAQGTIDSLKKDIDELLERNRTPRPTTSVTLLSRTDTDWYALQTLITRNWKTLPGLKNRRRIWDDCQEILNRVDAYRKEGKICPGEAVDLAEVGRQYDQRKRRSRAGGQVLNAY</sequence>
<dbReference type="Pfam" id="PF00646">
    <property type="entry name" value="F-box"/>
    <property type="match status" value="1"/>
</dbReference>
<proteinExistence type="predicted"/>
<feature type="domain" description="F-box" evidence="1">
    <location>
        <begin position="339"/>
        <end position="383"/>
    </location>
</feature>
<evidence type="ECO:0000313" key="3">
    <source>
        <dbReference type="Proteomes" id="UP000605986"/>
    </source>
</evidence>
<keyword evidence="3" id="KW-1185">Reference proteome</keyword>
<dbReference type="InterPro" id="IPR001810">
    <property type="entry name" value="F-box_dom"/>
</dbReference>